<accession>A0A759MAY4</accession>
<dbReference type="EMBL" id="DAAXPA010000008">
    <property type="protein sequence ID" value="HAG1964806.1"/>
    <property type="molecule type" value="Genomic_DNA"/>
</dbReference>
<reference evidence="1" key="2">
    <citation type="submission" date="2020-02" db="EMBL/GenBank/DDBJ databases">
        <authorList>
            <consortium name="NCBI Pathogen Detection Project"/>
        </authorList>
    </citation>
    <scope>NUCLEOTIDE SEQUENCE</scope>
    <source>
        <strain evidence="1">MA.CK_97/00003274</strain>
    </source>
</reference>
<dbReference type="InterPro" id="IPR024365">
    <property type="entry name" value="DUF3839"/>
</dbReference>
<sequence length="70" mass="7957">MTRNTIMKVNAAIRWHQQGEALKNNLENIACQCCDEDKEGDVYEIAMLIDHVNNGKKLKQIKLTLPGFAK</sequence>
<dbReference type="Pfam" id="PF12943">
    <property type="entry name" value="DUF3839"/>
    <property type="match status" value="1"/>
</dbReference>
<reference evidence="1" key="1">
    <citation type="journal article" date="2018" name="Genome Biol.">
        <title>SKESA: strategic k-mer extension for scrupulous assemblies.</title>
        <authorList>
            <person name="Souvorov A."/>
            <person name="Agarwala R."/>
            <person name="Lipman D.J."/>
        </authorList>
    </citation>
    <scope>NUCLEOTIDE SEQUENCE</scope>
    <source>
        <strain evidence="1">MA.CK_97/00003274</strain>
    </source>
</reference>
<protein>
    <submittedName>
        <fullName evidence="1">DUF3839 domain-containing protein</fullName>
    </submittedName>
</protein>
<organism evidence="1">
    <name type="scientific">Salmonella enterica</name>
    <name type="common">Salmonella choleraesuis</name>
    <dbReference type="NCBI Taxonomy" id="28901"/>
    <lineage>
        <taxon>Bacteria</taxon>
        <taxon>Pseudomonadati</taxon>
        <taxon>Pseudomonadota</taxon>
        <taxon>Gammaproteobacteria</taxon>
        <taxon>Enterobacterales</taxon>
        <taxon>Enterobacteriaceae</taxon>
        <taxon>Salmonella</taxon>
    </lineage>
</organism>
<dbReference type="AlphaFoldDB" id="A0A759MAY4"/>
<comment type="caution">
    <text evidence="1">The sequence shown here is derived from an EMBL/GenBank/DDBJ whole genome shotgun (WGS) entry which is preliminary data.</text>
</comment>
<name>A0A759MAY4_SALER</name>
<gene>
    <name evidence="1" type="ORF">G8R56_003029</name>
</gene>
<evidence type="ECO:0000313" key="1">
    <source>
        <dbReference type="EMBL" id="HAG1964806.1"/>
    </source>
</evidence>
<proteinExistence type="predicted"/>